<reference evidence="1" key="2">
    <citation type="journal article" date="2022" name="New Phytol.">
        <title>Evolutionary transition to the ectomycorrhizal habit in the genomes of a hyperdiverse lineage of mushroom-forming fungi.</title>
        <authorList>
            <person name="Looney B."/>
            <person name="Miyauchi S."/>
            <person name="Morin E."/>
            <person name="Drula E."/>
            <person name="Courty P.E."/>
            <person name="Kohler A."/>
            <person name="Kuo A."/>
            <person name="LaButti K."/>
            <person name="Pangilinan J."/>
            <person name="Lipzen A."/>
            <person name="Riley R."/>
            <person name="Andreopoulos W."/>
            <person name="He G."/>
            <person name="Johnson J."/>
            <person name="Nolan M."/>
            <person name="Tritt A."/>
            <person name="Barry K.W."/>
            <person name="Grigoriev I.V."/>
            <person name="Nagy L.G."/>
            <person name="Hibbett D."/>
            <person name="Henrissat B."/>
            <person name="Matheny P.B."/>
            <person name="Labbe J."/>
            <person name="Martin F.M."/>
        </authorList>
    </citation>
    <scope>NUCLEOTIDE SEQUENCE</scope>
    <source>
        <strain evidence="1">HHB10654</strain>
    </source>
</reference>
<dbReference type="Proteomes" id="UP000814140">
    <property type="component" value="Unassembled WGS sequence"/>
</dbReference>
<accession>A0ACB8ST80</accession>
<organism evidence="1 2">
    <name type="scientific">Artomyces pyxidatus</name>
    <dbReference type="NCBI Taxonomy" id="48021"/>
    <lineage>
        <taxon>Eukaryota</taxon>
        <taxon>Fungi</taxon>
        <taxon>Dikarya</taxon>
        <taxon>Basidiomycota</taxon>
        <taxon>Agaricomycotina</taxon>
        <taxon>Agaricomycetes</taxon>
        <taxon>Russulales</taxon>
        <taxon>Auriscalpiaceae</taxon>
        <taxon>Artomyces</taxon>
    </lineage>
</organism>
<dbReference type="EMBL" id="MU277229">
    <property type="protein sequence ID" value="KAI0059063.1"/>
    <property type="molecule type" value="Genomic_DNA"/>
</dbReference>
<evidence type="ECO:0000313" key="2">
    <source>
        <dbReference type="Proteomes" id="UP000814140"/>
    </source>
</evidence>
<reference evidence="1" key="1">
    <citation type="submission" date="2021-03" db="EMBL/GenBank/DDBJ databases">
        <authorList>
            <consortium name="DOE Joint Genome Institute"/>
            <person name="Ahrendt S."/>
            <person name="Looney B.P."/>
            <person name="Miyauchi S."/>
            <person name="Morin E."/>
            <person name="Drula E."/>
            <person name="Courty P.E."/>
            <person name="Chicoki N."/>
            <person name="Fauchery L."/>
            <person name="Kohler A."/>
            <person name="Kuo A."/>
            <person name="Labutti K."/>
            <person name="Pangilinan J."/>
            <person name="Lipzen A."/>
            <person name="Riley R."/>
            <person name="Andreopoulos W."/>
            <person name="He G."/>
            <person name="Johnson J."/>
            <person name="Barry K.W."/>
            <person name="Grigoriev I.V."/>
            <person name="Nagy L."/>
            <person name="Hibbett D."/>
            <person name="Henrissat B."/>
            <person name="Matheny P.B."/>
            <person name="Labbe J."/>
            <person name="Martin F."/>
        </authorList>
    </citation>
    <scope>NUCLEOTIDE SEQUENCE</scope>
    <source>
        <strain evidence="1">HHB10654</strain>
    </source>
</reference>
<evidence type="ECO:0000313" key="1">
    <source>
        <dbReference type="EMBL" id="KAI0059063.1"/>
    </source>
</evidence>
<feature type="non-terminal residue" evidence="1">
    <location>
        <position position="1"/>
    </location>
</feature>
<name>A0ACB8ST80_9AGAM</name>
<gene>
    <name evidence="1" type="ORF">BV25DRAFT_1165318</name>
</gene>
<comment type="caution">
    <text evidence="1">The sequence shown here is derived from an EMBL/GenBank/DDBJ whole genome shotgun (WGS) entry which is preliminary data.</text>
</comment>
<sequence>SYSIEYRILTRYIRLQLHVPATPSPTPRTRTHDLPCPHLVPIHPLCAFSPPPSLPSPSHGREHGQPRRLQRPLVRRLLRARRRYAERRQEREPRALQCAGVLRVGLGVGLRLRRHWGARHGAVVSRVHGVARRCAGWIGEARRRGRRLHAGDVEIWVVRADERPPEGHAPRRCAPALAFWEWGRRHG</sequence>
<keyword evidence="2" id="KW-1185">Reference proteome</keyword>
<proteinExistence type="predicted"/>
<protein>
    <submittedName>
        <fullName evidence="1">Uncharacterized protein</fullName>
    </submittedName>
</protein>